<dbReference type="EMBL" id="AMQN01008144">
    <property type="status" value="NOT_ANNOTATED_CDS"/>
    <property type="molecule type" value="Genomic_DNA"/>
</dbReference>
<dbReference type="CDD" id="cd12087">
    <property type="entry name" value="TM_EGFR-like"/>
    <property type="match status" value="1"/>
</dbReference>
<keyword evidence="7" id="KW-0812">Transmembrane</keyword>
<accession>R7UDL9</accession>
<keyword evidence="5" id="KW-0393">Immunoglobulin domain</keyword>
<feature type="chain" id="PRO_5008787899" description="Ig-like domain-containing protein" evidence="8">
    <location>
        <begin position="21"/>
        <end position="494"/>
    </location>
</feature>
<dbReference type="InterPro" id="IPR036179">
    <property type="entry name" value="Ig-like_dom_sf"/>
</dbReference>
<dbReference type="Proteomes" id="UP000014760">
    <property type="component" value="Unassembled WGS sequence"/>
</dbReference>
<evidence type="ECO:0000313" key="10">
    <source>
        <dbReference type="EMBL" id="ELU04465.1"/>
    </source>
</evidence>
<organism evidence="10">
    <name type="scientific">Capitella teleta</name>
    <name type="common">Polychaete worm</name>
    <dbReference type="NCBI Taxonomy" id="283909"/>
    <lineage>
        <taxon>Eukaryota</taxon>
        <taxon>Metazoa</taxon>
        <taxon>Spiralia</taxon>
        <taxon>Lophotrochozoa</taxon>
        <taxon>Annelida</taxon>
        <taxon>Polychaeta</taxon>
        <taxon>Sedentaria</taxon>
        <taxon>Scolecida</taxon>
        <taxon>Capitellidae</taxon>
        <taxon>Capitella</taxon>
    </lineage>
</organism>
<dbReference type="InterPro" id="IPR007110">
    <property type="entry name" value="Ig-like_dom"/>
</dbReference>
<keyword evidence="7" id="KW-1133">Transmembrane helix</keyword>
<feature type="domain" description="Ig-like" evidence="9">
    <location>
        <begin position="240"/>
        <end position="319"/>
    </location>
</feature>
<feature type="compositionally biased region" description="Basic and acidic residues" evidence="6">
    <location>
        <begin position="400"/>
        <end position="425"/>
    </location>
</feature>
<evidence type="ECO:0000256" key="6">
    <source>
        <dbReference type="SAM" id="MobiDB-lite"/>
    </source>
</evidence>
<reference evidence="10 12" key="2">
    <citation type="journal article" date="2013" name="Nature">
        <title>Insights into bilaterian evolution from three spiralian genomes.</title>
        <authorList>
            <person name="Simakov O."/>
            <person name="Marletaz F."/>
            <person name="Cho S.J."/>
            <person name="Edsinger-Gonzales E."/>
            <person name="Havlak P."/>
            <person name="Hellsten U."/>
            <person name="Kuo D.H."/>
            <person name="Larsson T."/>
            <person name="Lv J."/>
            <person name="Arendt D."/>
            <person name="Savage R."/>
            <person name="Osoegawa K."/>
            <person name="de Jong P."/>
            <person name="Grimwood J."/>
            <person name="Chapman J.A."/>
            <person name="Shapiro H."/>
            <person name="Aerts A."/>
            <person name="Otillar R.P."/>
            <person name="Terry A.Y."/>
            <person name="Boore J.L."/>
            <person name="Grigoriev I.V."/>
            <person name="Lindberg D.R."/>
            <person name="Seaver E.C."/>
            <person name="Weisblat D.A."/>
            <person name="Putnam N.H."/>
            <person name="Rokhsar D.S."/>
        </authorList>
    </citation>
    <scope>NUCLEOTIDE SEQUENCE</scope>
    <source>
        <strain evidence="10 12">I ESC-2004</strain>
    </source>
</reference>
<feature type="transmembrane region" description="Helical" evidence="7">
    <location>
        <begin position="355"/>
        <end position="380"/>
    </location>
</feature>
<reference evidence="11" key="3">
    <citation type="submission" date="2015-06" db="UniProtKB">
        <authorList>
            <consortium name="EnsemblMetazoa"/>
        </authorList>
    </citation>
    <scope>IDENTIFICATION</scope>
</reference>
<dbReference type="PROSITE" id="PS50835">
    <property type="entry name" value="IG_LIKE"/>
    <property type="match status" value="2"/>
</dbReference>
<dbReference type="PANTHER" id="PTHR11640">
    <property type="entry name" value="NEPHRIN"/>
    <property type="match status" value="1"/>
</dbReference>
<dbReference type="GO" id="GO:0005911">
    <property type="term" value="C:cell-cell junction"/>
    <property type="evidence" value="ECO:0007669"/>
    <property type="project" value="TreeGrafter"/>
</dbReference>
<evidence type="ECO:0000256" key="4">
    <source>
        <dbReference type="ARBA" id="ARBA00023180"/>
    </source>
</evidence>
<proteinExistence type="predicted"/>
<feature type="region of interest" description="Disordered" evidence="6">
    <location>
        <begin position="387"/>
        <end position="443"/>
    </location>
</feature>
<keyword evidence="4" id="KW-0325">Glycoprotein</keyword>
<evidence type="ECO:0000256" key="1">
    <source>
        <dbReference type="ARBA" id="ARBA00004479"/>
    </source>
</evidence>
<comment type="subcellular location">
    <subcellularLocation>
        <location evidence="1">Membrane</location>
        <topology evidence="1">Single-pass type I membrane protein</topology>
    </subcellularLocation>
</comment>
<name>R7UDL9_CAPTE</name>
<evidence type="ECO:0000256" key="3">
    <source>
        <dbReference type="ARBA" id="ARBA00023157"/>
    </source>
</evidence>
<dbReference type="InterPro" id="IPR003599">
    <property type="entry name" value="Ig_sub"/>
</dbReference>
<dbReference type="EMBL" id="AMQN01008142">
    <property type="status" value="NOT_ANNOTATED_CDS"/>
    <property type="molecule type" value="Genomic_DNA"/>
</dbReference>
<keyword evidence="8" id="KW-0732">Signal</keyword>
<dbReference type="HOGENOM" id="CLU_564125_0_0_1"/>
<dbReference type="GO" id="GO:0050839">
    <property type="term" value="F:cell adhesion molecule binding"/>
    <property type="evidence" value="ECO:0007669"/>
    <property type="project" value="TreeGrafter"/>
</dbReference>
<sequence>MSKSVGRVVAALAYLAACSAQLATTPQNVAAYAGDAIELACASSDSSPTMSWYEYISNAAGQVICINGASSGPPNPEIYTFGDPVEGVYNLGIELLSSSGGRYGCQQLAPITAYAYADVIVFEETPLCTFSFPPGDNAVEEGDEYSMTCSVSYLGDAGWAPKMEWKDDNGVISDVIDNSEEGKLDVTVTRSAALDHHGFEYSARIHFVAYDGTLPDDTATNIPSFNETHTFDAIVVHYSPRDIEFTEEKAEYVPGDEIVCSASGRPQPEYTWRNINSGLVIETDTLVITDEMLSEQQSYECEATNVIKGTTRNDTRSLTFSVITTPVPTSLPTTQSTWLSSTPYPRENNWKNTAIALGAVVGVLAFALISIIAVLLYFWIQRRGDCHQRDNPTRDTSQPSKERDHFENVSGPMEKDGSPDQKTSRPLENSTASYANMSHPMEQNVPSYENMTRPVETAPGVASPPLVSRAVTAGFSDLKRSYLLIRPDRHHRLR</sequence>
<dbReference type="PANTHER" id="PTHR11640:SF164">
    <property type="entry name" value="MAM DOMAIN-CONTAINING GLYCOSYLPHOSPHATIDYLINOSITOL ANCHOR PROTEIN 1"/>
    <property type="match status" value="1"/>
</dbReference>
<dbReference type="EMBL" id="KB302274">
    <property type="protein sequence ID" value="ELU04465.1"/>
    <property type="molecule type" value="Genomic_DNA"/>
</dbReference>
<keyword evidence="12" id="KW-1185">Reference proteome</keyword>
<evidence type="ECO:0000256" key="5">
    <source>
        <dbReference type="ARBA" id="ARBA00023319"/>
    </source>
</evidence>
<dbReference type="AlphaFoldDB" id="R7UDL9"/>
<evidence type="ECO:0000256" key="2">
    <source>
        <dbReference type="ARBA" id="ARBA00023136"/>
    </source>
</evidence>
<dbReference type="EnsemblMetazoa" id="CapteT211913">
    <property type="protein sequence ID" value="CapteP211913"/>
    <property type="gene ID" value="CapteG211913"/>
</dbReference>
<dbReference type="GO" id="GO:0098609">
    <property type="term" value="P:cell-cell adhesion"/>
    <property type="evidence" value="ECO:0007669"/>
    <property type="project" value="TreeGrafter"/>
</dbReference>
<evidence type="ECO:0000259" key="9">
    <source>
        <dbReference type="PROSITE" id="PS50835"/>
    </source>
</evidence>
<evidence type="ECO:0000256" key="7">
    <source>
        <dbReference type="SAM" id="Phobius"/>
    </source>
</evidence>
<feature type="signal peptide" evidence="8">
    <location>
        <begin position="1"/>
        <end position="20"/>
    </location>
</feature>
<feature type="domain" description="Ig-like" evidence="9">
    <location>
        <begin position="20"/>
        <end position="106"/>
    </location>
</feature>
<evidence type="ECO:0000313" key="11">
    <source>
        <dbReference type="EnsemblMetazoa" id="CapteP211913"/>
    </source>
</evidence>
<keyword evidence="2 7" id="KW-0472">Membrane</keyword>
<dbReference type="InterPro" id="IPR051275">
    <property type="entry name" value="Cell_adhesion_signaling"/>
</dbReference>
<reference evidence="12" key="1">
    <citation type="submission" date="2012-12" db="EMBL/GenBank/DDBJ databases">
        <authorList>
            <person name="Hellsten U."/>
            <person name="Grimwood J."/>
            <person name="Chapman J.A."/>
            <person name="Shapiro H."/>
            <person name="Aerts A."/>
            <person name="Otillar R.P."/>
            <person name="Terry A.Y."/>
            <person name="Boore J.L."/>
            <person name="Simakov O."/>
            <person name="Marletaz F."/>
            <person name="Cho S.-J."/>
            <person name="Edsinger-Gonzales E."/>
            <person name="Havlak P."/>
            <person name="Kuo D.-H."/>
            <person name="Larsson T."/>
            <person name="Lv J."/>
            <person name="Arendt D."/>
            <person name="Savage R."/>
            <person name="Osoegawa K."/>
            <person name="de Jong P."/>
            <person name="Lindberg D.R."/>
            <person name="Seaver E.C."/>
            <person name="Weisblat D.A."/>
            <person name="Putnam N.H."/>
            <person name="Grigoriev I.V."/>
            <person name="Rokhsar D.S."/>
        </authorList>
    </citation>
    <scope>NUCLEOTIDE SEQUENCE</scope>
    <source>
        <strain evidence="12">I ESC-2004</strain>
    </source>
</reference>
<dbReference type="Gene3D" id="2.60.40.10">
    <property type="entry name" value="Immunoglobulins"/>
    <property type="match status" value="1"/>
</dbReference>
<dbReference type="SMART" id="SM00409">
    <property type="entry name" value="IG"/>
    <property type="match status" value="2"/>
</dbReference>
<dbReference type="SUPFAM" id="SSF48726">
    <property type="entry name" value="Immunoglobulin"/>
    <property type="match status" value="1"/>
</dbReference>
<feature type="compositionally biased region" description="Polar residues" evidence="6">
    <location>
        <begin position="426"/>
        <end position="436"/>
    </location>
</feature>
<evidence type="ECO:0000313" key="12">
    <source>
        <dbReference type="Proteomes" id="UP000014760"/>
    </source>
</evidence>
<keyword evidence="3" id="KW-1015">Disulfide bond</keyword>
<dbReference type="EMBL" id="AMQN01008143">
    <property type="status" value="NOT_ANNOTATED_CDS"/>
    <property type="molecule type" value="Genomic_DNA"/>
</dbReference>
<gene>
    <name evidence="10" type="ORF">CAPTEDRAFT_211913</name>
</gene>
<dbReference type="GO" id="GO:0005886">
    <property type="term" value="C:plasma membrane"/>
    <property type="evidence" value="ECO:0007669"/>
    <property type="project" value="TreeGrafter"/>
</dbReference>
<dbReference type="OrthoDB" id="3256376at2759"/>
<dbReference type="InterPro" id="IPR013783">
    <property type="entry name" value="Ig-like_fold"/>
</dbReference>
<protein>
    <recommendedName>
        <fullName evidence="9">Ig-like domain-containing protein</fullName>
    </recommendedName>
</protein>
<evidence type="ECO:0000256" key="8">
    <source>
        <dbReference type="SAM" id="SignalP"/>
    </source>
</evidence>